<sequence>MKRIITGFTLFVLGLAANAGQTNHGIELPEGYQKQYVDPIKKQAYFIDEDQVKGKPSIIFSFVPDTTKKEDIWFTTCQHTFDKGLQIFTCFTQQGQFGIGSSADGHDVVFRFEKPKEIAVTQINYKIDNKKIMTLPVSAIPQGMSAETFIRQLKEASVLSFSWKEGSQYKAEKINLNGLEESLLFAKKMIELNN</sequence>
<name>D0SLR2_ACIJU</name>
<reference evidence="3" key="1">
    <citation type="journal article" date="2012" name="PLoS ONE">
        <title>The success of Acinetobacter species; genetic, metabolic and virulence attributes.</title>
        <authorList>
            <person name="Peleg A.Y."/>
            <person name="de Breij A."/>
            <person name="Adams M.D."/>
            <person name="Cerqueira G.M."/>
            <person name="Mocali S."/>
            <person name="Galardini M."/>
            <person name="Nibbering P.H."/>
            <person name="Earl A.M."/>
            <person name="Ward D.V."/>
            <person name="Paterson D.L."/>
            <person name="Seifert H."/>
            <person name="Dijkshoorn L."/>
        </authorList>
    </citation>
    <scope>NUCLEOTIDE SEQUENCE [LARGE SCALE GENOMIC DNA]</scope>
    <source>
        <strain evidence="3">SH205</strain>
    </source>
</reference>
<dbReference type="Proteomes" id="UP000018442">
    <property type="component" value="Unassembled WGS sequence"/>
</dbReference>
<feature type="chain" id="PRO_5003016498" evidence="1">
    <location>
        <begin position="20"/>
        <end position="194"/>
    </location>
</feature>
<dbReference type="RefSeq" id="WP_005402167.1">
    <property type="nucleotide sequence ID" value="NZ_GG705011.1"/>
</dbReference>
<accession>D0SLR2</accession>
<keyword evidence="1" id="KW-0732">Signal</keyword>
<dbReference type="HOGENOM" id="CLU_1399847_0_0_6"/>
<gene>
    <name evidence="2" type="ORF">HMPREF0026_00245</name>
</gene>
<proteinExistence type="predicted"/>
<evidence type="ECO:0000313" key="2">
    <source>
        <dbReference type="EMBL" id="EEY92969.1"/>
    </source>
</evidence>
<protein>
    <submittedName>
        <fullName evidence="2">Uncharacterized protein</fullName>
    </submittedName>
</protein>
<evidence type="ECO:0000313" key="3">
    <source>
        <dbReference type="Proteomes" id="UP000018442"/>
    </source>
</evidence>
<feature type="signal peptide" evidence="1">
    <location>
        <begin position="1"/>
        <end position="19"/>
    </location>
</feature>
<evidence type="ECO:0000256" key="1">
    <source>
        <dbReference type="SAM" id="SignalP"/>
    </source>
</evidence>
<dbReference type="AlphaFoldDB" id="D0SLR2"/>
<dbReference type="EMBL" id="GG705011">
    <property type="protein sequence ID" value="EEY92969.1"/>
    <property type="molecule type" value="Genomic_DNA"/>
</dbReference>
<organism evidence="2 3">
    <name type="scientific">Acinetobacter junii SH205</name>
    <dbReference type="NCBI Taxonomy" id="575587"/>
    <lineage>
        <taxon>Bacteria</taxon>
        <taxon>Pseudomonadati</taxon>
        <taxon>Pseudomonadota</taxon>
        <taxon>Gammaproteobacteria</taxon>
        <taxon>Moraxellales</taxon>
        <taxon>Moraxellaceae</taxon>
        <taxon>Acinetobacter</taxon>
    </lineage>
</organism>